<feature type="compositionally biased region" description="Low complexity" evidence="1">
    <location>
        <begin position="21"/>
        <end position="45"/>
    </location>
</feature>
<evidence type="ECO:0000256" key="1">
    <source>
        <dbReference type="SAM" id="MobiDB-lite"/>
    </source>
</evidence>
<dbReference type="AlphaFoldDB" id="A0A8D1VHY7"/>
<evidence type="ECO:0000313" key="2">
    <source>
        <dbReference type="Ensembl" id="ENSSSCP00060024361.1"/>
    </source>
</evidence>
<feature type="region of interest" description="Disordered" evidence="1">
    <location>
        <begin position="62"/>
        <end position="97"/>
    </location>
</feature>
<accession>A0A8D1VHY7</accession>
<protein>
    <submittedName>
        <fullName evidence="2">Uncharacterized protein</fullName>
    </submittedName>
</protein>
<proteinExistence type="predicted"/>
<feature type="region of interest" description="Disordered" evidence="1">
    <location>
        <begin position="157"/>
        <end position="229"/>
    </location>
</feature>
<sequence length="229" mass="22806">MSRVNTLAGWARSRGRECRGGSETARFSAPSAGGSPGGADASSRGWLGASWDSGVHPWAHRLGAPSAGPSPVGEPGTSLASWVGSCPPEPGEASSPGLRASDSAFSCLEEFAREECNCLAAVVASGKVSSSESRGCNCGESLLWSCCTAAATARLPGQGDRSASGAEPAPALWPGAKPLAPGARAGCQAGTQNKSMKANPPMGAAARRERVEGWGGGEVRGGGAGRRGG</sequence>
<organism evidence="2 3">
    <name type="scientific">Sus scrofa</name>
    <name type="common">Pig</name>
    <dbReference type="NCBI Taxonomy" id="9823"/>
    <lineage>
        <taxon>Eukaryota</taxon>
        <taxon>Metazoa</taxon>
        <taxon>Chordata</taxon>
        <taxon>Craniata</taxon>
        <taxon>Vertebrata</taxon>
        <taxon>Euteleostomi</taxon>
        <taxon>Mammalia</taxon>
        <taxon>Eutheria</taxon>
        <taxon>Laurasiatheria</taxon>
        <taxon>Artiodactyla</taxon>
        <taxon>Suina</taxon>
        <taxon>Suidae</taxon>
        <taxon>Sus</taxon>
    </lineage>
</organism>
<feature type="compositionally biased region" description="Gly residues" evidence="1">
    <location>
        <begin position="213"/>
        <end position="229"/>
    </location>
</feature>
<dbReference type="Ensembl" id="ENSSSCT00060056917.1">
    <property type="protein sequence ID" value="ENSSSCP00060024361.1"/>
    <property type="gene ID" value="ENSSSCG00060041975.1"/>
</dbReference>
<evidence type="ECO:0000313" key="3">
    <source>
        <dbReference type="Proteomes" id="UP000694723"/>
    </source>
</evidence>
<dbReference type="Proteomes" id="UP000694723">
    <property type="component" value="Unplaced"/>
</dbReference>
<reference evidence="2" key="1">
    <citation type="submission" date="2025-08" db="UniProtKB">
        <authorList>
            <consortium name="Ensembl"/>
        </authorList>
    </citation>
    <scope>IDENTIFICATION</scope>
</reference>
<name>A0A8D1VHY7_PIG</name>
<feature type="region of interest" description="Disordered" evidence="1">
    <location>
        <begin position="1"/>
        <end position="48"/>
    </location>
</feature>